<dbReference type="PANTHER" id="PTHR24012">
    <property type="entry name" value="RNA BINDING PROTEIN"/>
    <property type="match status" value="1"/>
</dbReference>
<evidence type="ECO:0000256" key="8">
    <source>
        <dbReference type="PROSITE-ProRule" id="PRU00176"/>
    </source>
</evidence>
<name>A0A4E0S476_FASHE</name>
<dbReference type="SUPFAM" id="SSF54928">
    <property type="entry name" value="RNA-binding domain, RBD"/>
    <property type="match status" value="1"/>
</dbReference>
<dbReference type="GO" id="GO:0005634">
    <property type="term" value="C:nucleus"/>
    <property type="evidence" value="ECO:0007669"/>
    <property type="project" value="UniProtKB-SubCell"/>
</dbReference>
<feature type="region of interest" description="Disordered" evidence="9">
    <location>
        <begin position="30"/>
        <end position="70"/>
    </location>
</feature>
<evidence type="ECO:0000313" key="11">
    <source>
        <dbReference type="EMBL" id="THD28830.1"/>
    </source>
</evidence>
<dbReference type="PROSITE" id="PS50102">
    <property type="entry name" value="RRM"/>
    <property type="match status" value="1"/>
</dbReference>
<feature type="domain" description="RRM" evidence="10">
    <location>
        <begin position="137"/>
        <end position="218"/>
    </location>
</feature>
<organism evidence="11 12">
    <name type="scientific">Fasciola hepatica</name>
    <name type="common">Liver fluke</name>
    <dbReference type="NCBI Taxonomy" id="6192"/>
    <lineage>
        <taxon>Eukaryota</taxon>
        <taxon>Metazoa</taxon>
        <taxon>Spiralia</taxon>
        <taxon>Lophotrochozoa</taxon>
        <taxon>Platyhelminthes</taxon>
        <taxon>Trematoda</taxon>
        <taxon>Digenea</taxon>
        <taxon>Plagiorchiida</taxon>
        <taxon>Echinostomata</taxon>
        <taxon>Echinostomatoidea</taxon>
        <taxon>Fasciolidae</taxon>
        <taxon>Fasciola</taxon>
    </lineage>
</organism>
<keyword evidence="7" id="KW-0539">Nucleus</keyword>
<evidence type="ECO:0000313" key="12">
    <source>
        <dbReference type="Proteomes" id="UP000230066"/>
    </source>
</evidence>
<feature type="compositionally biased region" description="Basic and acidic residues" evidence="9">
    <location>
        <begin position="96"/>
        <end position="110"/>
    </location>
</feature>
<comment type="subcellular location">
    <subcellularLocation>
        <location evidence="2">Cytoplasm</location>
    </subcellularLocation>
    <subcellularLocation>
        <location evidence="1">Nucleus</location>
    </subcellularLocation>
</comment>
<keyword evidence="5" id="KW-0677">Repeat</keyword>
<reference evidence="11" key="1">
    <citation type="submission" date="2019-03" db="EMBL/GenBank/DDBJ databases">
        <title>Improved annotation for the trematode Fasciola hepatica.</title>
        <authorList>
            <person name="Choi Y.-J."/>
            <person name="Martin J."/>
            <person name="Mitreva M."/>
        </authorList>
    </citation>
    <scope>NUCLEOTIDE SEQUENCE [LARGE SCALE GENOMIC DNA]</scope>
</reference>
<dbReference type="FunFam" id="3.30.70.330:FF:000010">
    <property type="entry name" value="CUGBP Elav-like family member 4 isoform 3"/>
    <property type="match status" value="1"/>
</dbReference>
<feature type="compositionally biased region" description="Polar residues" evidence="9">
    <location>
        <begin position="30"/>
        <end position="43"/>
    </location>
</feature>
<evidence type="ECO:0000256" key="1">
    <source>
        <dbReference type="ARBA" id="ARBA00004123"/>
    </source>
</evidence>
<evidence type="ECO:0000256" key="6">
    <source>
        <dbReference type="ARBA" id="ARBA00022884"/>
    </source>
</evidence>
<proteinExistence type="inferred from homology"/>
<evidence type="ECO:0000259" key="10">
    <source>
        <dbReference type="PROSITE" id="PS50102"/>
    </source>
</evidence>
<feature type="region of interest" description="Disordered" evidence="9">
    <location>
        <begin position="88"/>
        <end position="114"/>
    </location>
</feature>
<comment type="similarity">
    <text evidence="3">Belongs to the CELF/BRUNOL family.</text>
</comment>
<dbReference type="Pfam" id="PF00076">
    <property type="entry name" value="RRM_1"/>
    <property type="match status" value="1"/>
</dbReference>
<accession>A0A4E0S476</accession>
<evidence type="ECO:0000256" key="3">
    <source>
        <dbReference type="ARBA" id="ARBA00009621"/>
    </source>
</evidence>
<dbReference type="GO" id="GO:0003723">
    <property type="term" value="F:RNA binding"/>
    <property type="evidence" value="ECO:0007669"/>
    <property type="project" value="UniProtKB-UniRule"/>
</dbReference>
<dbReference type="InterPro" id="IPR012677">
    <property type="entry name" value="Nucleotide-bd_a/b_plait_sf"/>
</dbReference>
<gene>
    <name evidence="11" type="ORF">D915_000312</name>
</gene>
<evidence type="ECO:0000256" key="4">
    <source>
        <dbReference type="ARBA" id="ARBA00022490"/>
    </source>
</evidence>
<keyword evidence="12" id="KW-1185">Reference proteome</keyword>
<protein>
    <submittedName>
        <fullName evidence="11">CUGBP Elav family</fullName>
    </submittedName>
</protein>
<dbReference type="Proteomes" id="UP000230066">
    <property type="component" value="Unassembled WGS sequence"/>
</dbReference>
<dbReference type="InterPro" id="IPR000504">
    <property type="entry name" value="RRM_dom"/>
</dbReference>
<evidence type="ECO:0000256" key="2">
    <source>
        <dbReference type="ARBA" id="ARBA00004496"/>
    </source>
</evidence>
<dbReference type="SMART" id="SM00360">
    <property type="entry name" value="RRM"/>
    <property type="match status" value="1"/>
</dbReference>
<dbReference type="AlphaFoldDB" id="A0A4E0S476"/>
<sequence length="233" mass="25184">MALAVTNLTGSLGLTTSSSDPLTCITGTPSESVCTSSLSMTNPSVSDSGEESAESASGHQPTSCSSLFSAPNNTEAVSHTYLESASTQECSSTDSIHTDGEQPNSDENRLSPDVTHLSTVGDEMENANTLRWRLRNTKLFIGQIPRSMQEDDIRSIFEPFGPIYDLLVLRDKLTGMHKGCAFVTFCNKESAIKCQDALHGKQTLPGMARPLQVKTADIERRTGLFNACRSPFR</sequence>
<dbReference type="EMBL" id="JXXN02000061">
    <property type="protein sequence ID" value="THD28830.1"/>
    <property type="molecule type" value="Genomic_DNA"/>
</dbReference>
<keyword evidence="4" id="KW-0963">Cytoplasm</keyword>
<feature type="compositionally biased region" description="Polar residues" evidence="9">
    <location>
        <begin position="59"/>
        <end position="70"/>
    </location>
</feature>
<dbReference type="Gene3D" id="3.30.70.330">
    <property type="match status" value="1"/>
</dbReference>
<evidence type="ECO:0000256" key="7">
    <source>
        <dbReference type="ARBA" id="ARBA00023242"/>
    </source>
</evidence>
<evidence type="ECO:0000256" key="9">
    <source>
        <dbReference type="SAM" id="MobiDB-lite"/>
    </source>
</evidence>
<comment type="caution">
    <text evidence="11">The sequence shown here is derived from an EMBL/GenBank/DDBJ whole genome shotgun (WGS) entry which is preliminary data.</text>
</comment>
<evidence type="ECO:0000256" key="5">
    <source>
        <dbReference type="ARBA" id="ARBA00022737"/>
    </source>
</evidence>
<dbReference type="GO" id="GO:0005737">
    <property type="term" value="C:cytoplasm"/>
    <property type="evidence" value="ECO:0007669"/>
    <property type="project" value="UniProtKB-SubCell"/>
</dbReference>
<keyword evidence="6 8" id="KW-0694">RNA-binding</keyword>
<dbReference type="InterPro" id="IPR035979">
    <property type="entry name" value="RBD_domain_sf"/>
</dbReference>